<name>A0A438ILG4_VITVI</name>
<comment type="caution">
    <text evidence="3">The sequence shown here is derived from an EMBL/GenBank/DDBJ whole genome shotgun (WGS) entry which is preliminary data.</text>
</comment>
<accession>A0A438ILG4</accession>
<organism evidence="3 4">
    <name type="scientific">Vitis vinifera</name>
    <name type="common">Grape</name>
    <dbReference type="NCBI Taxonomy" id="29760"/>
    <lineage>
        <taxon>Eukaryota</taxon>
        <taxon>Viridiplantae</taxon>
        <taxon>Streptophyta</taxon>
        <taxon>Embryophyta</taxon>
        <taxon>Tracheophyta</taxon>
        <taxon>Spermatophyta</taxon>
        <taxon>Magnoliopsida</taxon>
        <taxon>eudicotyledons</taxon>
        <taxon>Gunneridae</taxon>
        <taxon>Pentapetalae</taxon>
        <taxon>rosids</taxon>
        <taxon>Vitales</taxon>
        <taxon>Vitaceae</taxon>
        <taxon>Viteae</taxon>
        <taxon>Vitis</taxon>
    </lineage>
</organism>
<feature type="compositionally biased region" description="Low complexity" evidence="2">
    <location>
        <begin position="199"/>
        <end position="218"/>
    </location>
</feature>
<evidence type="ECO:0000256" key="2">
    <source>
        <dbReference type="SAM" id="MobiDB-lite"/>
    </source>
</evidence>
<keyword evidence="1" id="KW-0175">Coiled coil</keyword>
<dbReference type="AlphaFoldDB" id="A0A438ILG4"/>
<feature type="region of interest" description="Disordered" evidence="2">
    <location>
        <begin position="85"/>
        <end position="111"/>
    </location>
</feature>
<reference evidence="3 4" key="1">
    <citation type="journal article" date="2018" name="PLoS Genet.">
        <title>Population sequencing reveals clonal diversity and ancestral inbreeding in the grapevine cultivar Chardonnay.</title>
        <authorList>
            <person name="Roach M.J."/>
            <person name="Johnson D.L."/>
            <person name="Bohlmann J."/>
            <person name="van Vuuren H.J."/>
            <person name="Jones S.J."/>
            <person name="Pretorius I.S."/>
            <person name="Schmidt S.A."/>
            <person name="Borneman A.R."/>
        </authorList>
    </citation>
    <scope>NUCLEOTIDE SEQUENCE [LARGE SCALE GENOMIC DNA]</scope>
    <source>
        <strain evidence="4">cv. Chardonnay</strain>
        <tissue evidence="3">Leaf</tissue>
    </source>
</reference>
<evidence type="ECO:0000313" key="3">
    <source>
        <dbReference type="EMBL" id="RVW97549.1"/>
    </source>
</evidence>
<dbReference type="EMBL" id="QGNW01000099">
    <property type="protein sequence ID" value="RVW97549.1"/>
    <property type="molecule type" value="Genomic_DNA"/>
</dbReference>
<evidence type="ECO:0000256" key="1">
    <source>
        <dbReference type="SAM" id="Coils"/>
    </source>
</evidence>
<feature type="coiled-coil region" evidence="1">
    <location>
        <begin position="399"/>
        <end position="430"/>
    </location>
</feature>
<sequence>MLDARLPLVCLRTPGSQFLVRVSNLACGTRVPNLGCHWVGCITQYYILITLSLGAVGPSDRFLTVGLVPCRFNLVQRSKMPTKKDIASSSAVGQGGASSRTTGSPVHPYPGKPTELLNKQEFRDRFCFPNGISVQLVEHSEYAFPPRPLPVGGTDKRGRLVEWVEKTAFDRLNRLFEIIAAAHPLMEKKKRTLVKVTKVPVSIPSSPSTSTSSAPDSPAHGSESVSSFSRHDPSDSRTGSSNPEPEPLALARYHKRLYEAIDIVPPSAEKAYSEGVQEESRREIPSMSVPPLDVPGCSSALAAKEEAGPVPRGAFGNAALVEGISDPKEISAPTSLPDEMMETLKCVPCFIDGERPSIERSKTVEVVVETMRSFIAQCLDDSKDLCLRLEQSEIDLVAIQKVIAERAEALKKIEEEMEAFRIESERMRKREEVSEALEEAE</sequence>
<protein>
    <submittedName>
        <fullName evidence="3">Uncharacterized protein</fullName>
    </submittedName>
</protein>
<evidence type="ECO:0000313" key="4">
    <source>
        <dbReference type="Proteomes" id="UP000288805"/>
    </source>
</evidence>
<proteinExistence type="predicted"/>
<gene>
    <name evidence="3" type="ORF">CK203_046495</name>
</gene>
<feature type="region of interest" description="Disordered" evidence="2">
    <location>
        <begin position="199"/>
        <end position="247"/>
    </location>
</feature>
<dbReference type="Proteomes" id="UP000288805">
    <property type="component" value="Unassembled WGS sequence"/>
</dbReference>
<feature type="region of interest" description="Disordered" evidence="2">
    <location>
        <begin position="268"/>
        <end position="291"/>
    </location>
</feature>